<sequence>MEWELYEKYKAQDDKALEFTERYAQKVRDAKESVAAAVVVYEDVLRKGFAGESVGTQKKKALGDIDKAKAALQVAEKEASQANEYAEQELQGRITVEDLWADWDNSIEPKVQKERVQPIIERAQKAILEYYRSIVAYYELNNEFNEIGSDLNSLARGRKGAQRYFYGVFQDADMPKIDEHIIEQIHRYQKLPVALQEKTN</sequence>
<feature type="coiled-coil region" evidence="1">
    <location>
        <begin position="58"/>
        <end position="85"/>
    </location>
</feature>
<dbReference type="AlphaFoldDB" id="A0A073KS04"/>
<organism evidence="2 3">
    <name type="scientific">Bacillus gaemokensis</name>
    <dbReference type="NCBI Taxonomy" id="574375"/>
    <lineage>
        <taxon>Bacteria</taxon>
        <taxon>Bacillati</taxon>
        <taxon>Bacillota</taxon>
        <taxon>Bacilli</taxon>
        <taxon>Bacillales</taxon>
        <taxon>Bacillaceae</taxon>
        <taxon>Bacillus</taxon>
        <taxon>Bacillus cereus group</taxon>
    </lineage>
</organism>
<evidence type="ECO:0000313" key="3">
    <source>
        <dbReference type="Proteomes" id="UP000027778"/>
    </source>
</evidence>
<proteinExistence type="predicted"/>
<protein>
    <submittedName>
        <fullName evidence="2">Uncharacterized protein</fullName>
    </submittedName>
</protein>
<comment type="caution">
    <text evidence="2">The sequence shown here is derived from an EMBL/GenBank/DDBJ whole genome shotgun (WGS) entry which is preliminary data.</text>
</comment>
<keyword evidence="3" id="KW-1185">Reference proteome</keyword>
<accession>A0A073KS04</accession>
<evidence type="ECO:0000313" key="2">
    <source>
        <dbReference type="EMBL" id="KEK25168.1"/>
    </source>
</evidence>
<name>A0A073KS04_9BACI</name>
<dbReference type="STRING" id="574375.AZF08_08265"/>
<gene>
    <name evidence="2" type="ORF">BAGA_11040</name>
</gene>
<dbReference type="RefSeq" id="WP_033672951.1">
    <property type="nucleotide sequence ID" value="NZ_JOTM01000002.1"/>
</dbReference>
<dbReference type="Proteomes" id="UP000027778">
    <property type="component" value="Unassembled WGS sequence"/>
</dbReference>
<dbReference type="EMBL" id="JOTM01000002">
    <property type="protein sequence ID" value="KEK25168.1"/>
    <property type="molecule type" value="Genomic_DNA"/>
</dbReference>
<reference evidence="2 3" key="1">
    <citation type="submission" date="2014-06" db="EMBL/GenBank/DDBJ databases">
        <title>Draft genome sequence of Bacillus gaemokensis JCM 15801 (MCCC 1A00707).</title>
        <authorList>
            <person name="Lai Q."/>
            <person name="Liu Y."/>
            <person name="Shao Z."/>
        </authorList>
    </citation>
    <scope>NUCLEOTIDE SEQUENCE [LARGE SCALE GENOMIC DNA]</scope>
    <source>
        <strain evidence="2 3">JCM 15801</strain>
    </source>
</reference>
<keyword evidence="1" id="KW-0175">Coiled coil</keyword>
<dbReference type="OrthoDB" id="2937419at2"/>
<evidence type="ECO:0000256" key="1">
    <source>
        <dbReference type="SAM" id="Coils"/>
    </source>
</evidence>